<evidence type="ECO:0000256" key="1">
    <source>
        <dbReference type="SAM" id="MobiDB-lite"/>
    </source>
</evidence>
<name>A0AA38LQQ0_9TREE</name>
<protein>
    <submittedName>
        <fullName evidence="2">Uncharacterized protein</fullName>
    </submittedName>
</protein>
<proteinExistence type="predicted"/>
<sequence length="253" mass="25449">MSSPFTFPSGFLSPFPGTSNLLFPPSPLIPISTSPLAGLLASSQAQTPAGFPGFLNIRSTAAGTPGTLLSVPPGVGGSSRAGGSGVAGAPSEVGLEGVLLGIEEVLVLLGRAEMILQAMKGEYGAVFRAKEGDGGEDSGMTGGEGPGNGSRGTLGGIMALQQEYAQILLSLQPLLSTNLIGALPIPLSSAIPGSDPSNTTTSSAIPSENTAPIPSMSDLTIWAEKRAGLEFSRREGVRAGAKAVLDVFKTGRT</sequence>
<dbReference type="GeneID" id="77730347"/>
<organism evidence="2 3">
    <name type="scientific">Dioszegia hungarica</name>
    <dbReference type="NCBI Taxonomy" id="4972"/>
    <lineage>
        <taxon>Eukaryota</taxon>
        <taxon>Fungi</taxon>
        <taxon>Dikarya</taxon>
        <taxon>Basidiomycota</taxon>
        <taxon>Agaricomycotina</taxon>
        <taxon>Tremellomycetes</taxon>
        <taxon>Tremellales</taxon>
        <taxon>Bulleribasidiaceae</taxon>
        <taxon>Dioszegia</taxon>
    </lineage>
</organism>
<gene>
    <name evidence="2" type="ORF">MKK02DRAFT_40539</name>
</gene>
<feature type="region of interest" description="Disordered" evidence="1">
    <location>
        <begin position="190"/>
        <end position="212"/>
    </location>
</feature>
<reference evidence="2" key="1">
    <citation type="journal article" date="2022" name="G3 (Bethesda)">
        <title>High quality genome of the basidiomycete yeast Dioszegia hungarica PDD-24b-2 isolated from cloud water.</title>
        <authorList>
            <person name="Jarrige D."/>
            <person name="Haridas S."/>
            <person name="Bleykasten-Grosshans C."/>
            <person name="Joly M."/>
            <person name="Nadalig T."/>
            <person name="Sancelme M."/>
            <person name="Vuilleumier S."/>
            <person name="Grigoriev I.V."/>
            <person name="Amato P."/>
            <person name="Bringel F."/>
        </authorList>
    </citation>
    <scope>NUCLEOTIDE SEQUENCE</scope>
    <source>
        <strain evidence="2">PDD-24b-2</strain>
    </source>
</reference>
<dbReference type="EMBL" id="JAKWFO010000014">
    <property type="protein sequence ID" value="KAI9632235.1"/>
    <property type="molecule type" value="Genomic_DNA"/>
</dbReference>
<dbReference type="Proteomes" id="UP001164286">
    <property type="component" value="Unassembled WGS sequence"/>
</dbReference>
<comment type="caution">
    <text evidence="2">The sequence shown here is derived from an EMBL/GenBank/DDBJ whole genome shotgun (WGS) entry which is preliminary data.</text>
</comment>
<accession>A0AA38LQQ0</accession>
<keyword evidence="3" id="KW-1185">Reference proteome</keyword>
<evidence type="ECO:0000313" key="3">
    <source>
        <dbReference type="Proteomes" id="UP001164286"/>
    </source>
</evidence>
<feature type="compositionally biased region" description="Polar residues" evidence="1">
    <location>
        <begin position="195"/>
        <end position="212"/>
    </location>
</feature>
<dbReference type="AlphaFoldDB" id="A0AA38LQQ0"/>
<feature type="region of interest" description="Disordered" evidence="1">
    <location>
        <begin position="132"/>
        <end position="152"/>
    </location>
</feature>
<dbReference type="RefSeq" id="XP_052942012.1">
    <property type="nucleotide sequence ID" value="XM_053091142.1"/>
</dbReference>
<feature type="compositionally biased region" description="Gly residues" evidence="1">
    <location>
        <begin position="140"/>
        <end position="152"/>
    </location>
</feature>
<evidence type="ECO:0000313" key="2">
    <source>
        <dbReference type="EMBL" id="KAI9632235.1"/>
    </source>
</evidence>